<dbReference type="EMBL" id="JRKL02001625">
    <property type="protein sequence ID" value="KAF3962970.1"/>
    <property type="molecule type" value="Genomic_DNA"/>
</dbReference>
<dbReference type="InterPro" id="IPR044974">
    <property type="entry name" value="Disease_R_plants"/>
</dbReference>
<reference evidence="6" key="1">
    <citation type="submission" date="2020-03" db="EMBL/GenBank/DDBJ databases">
        <title>Castanea mollissima Vanexum genome sequencing.</title>
        <authorList>
            <person name="Staton M."/>
        </authorList>
    </citation>
    <scope>NUCLEOTIDE SEQUENCE</scope>
    <source>
        <tissue evidence="6">Leaf</tissue>
    </source>
</reference>
<dbReference type="Gene3D" id="1.10.10.10">
    <property type="entry name" value="Winged helix-like DNA-binding domain superfamily/Winged helix DNA-binding domain"/>
    <property type="match status" value="1"/>
</dbReference>
<keyword evidence="2" id="KW-0611">Plant defense</keyword>
<dbReference type="OrthoDB" id="611536at2759"/>
<dbReference type="PRINTS" id="PR00364">
    <property type="entry name" value="DISEASERSIST"/>
</dbReference>
<feature type="domain" description="NB-ARC" evidence="3">
    <location>
        <begin position="160"/>
        <end position="332"/>
    </location>
</feature>
<dbReference type="InterPro" id="IPR036388">
    <property type="entry name" value="WH-like_DNA-bd_sf"/>
</dbReference>
<dbReference type="GO" id="GO:0098542">
    <property type="term" value="P:defense response to other organism"/>
    <property type="evidence" value="ECO:0007669"/>
    <property type="project" value="TreeGrafter"/>
</dbReference>
<dbReference type="InterPro" id="IPR042197">
    <property type="entry name" value="Apaf_helical"/>
</dbReference>
<dbReference type="PANTHER" id="PTHR23155:SF955">
    <property type="entry name" value="AAA+ ATPASE DOMAIN-CONTAINING PROTEIN"/>
    <property type="match status" value="1"/>
</dbReference>
<dbReference type="GO" id="GO:0043531">
    <property type="term" value="F:ADP binding"/>
    <property type="evidence" value="ECO:0007669"/>
    <property type="project" value="InterPro"/>
</dbReference>
<sequence>MVVDVPVSILLEKLQKLLTEERLVFPGLRNRVTNAINELSKILAFLEAENTSNNDFKSKLLHTIYSAKDTTESFVLTTAQRRQKGIFRIIRTPLKLFPIPSWRQIQFSCEMEKFVNRLKDVSDEISKMTLQSIARVSALGEGHNQLYDQEQNSALVGREDDEKELVARLFDENENSLRVISLVSEEPLGKTALVRNVYNRLDIRQHFQCRAWLHVHKDFTYKDMLLIILKQIPICVLKDVELMSEKELCAMLFKILMEVRFLIVLDDVCTVDVWLMLAYPFADAANGSRVILTTHSSNIQLHADPWSFPLNLMPLTDEGSWSLFLKKVGRSENSSDNTDINIFRERILRVCHGLPSAIVLLGGVLSRMKSSEWSEVINLADFDAGESPLLKFVALSYQKLPSVLKPCFLYLVLFPKGYEIPTRRLFRLWLAEGFVQVSPNANDVHKEDMPKKYLEELVCRNMIEIARWKSDGTPKTCRMPCYLYDVFLPKAEEIGFLHVHHSKSDYCTSANSLEFNIRRLANQFGTKSTSEFHVEHLCSYISFDTQKQDTSNREIGMLLMTIIKRGVFVLLKVLDVEGVYKPLLPDNLGVLQNLRYIGLRWTGLDSCPASIGDLPCLETLDMKYTNITTLPSPIWKIKSLRHVYMNEVSILKPSKESSTNLHTLMGLLIGSKDPKIYGLDRCTSLRKLGLTCNSVSVEKTAECISQLDSLQTLRLRSRDPFGQPLDLKLSPMKDHESLSNLHLFGVIKDHDIGNLPKNLKILKLSMSKLENDPMPVLGELPHLNTLRLFAGSYVGSEMACLDGHFPKLRVLKLWKLERLEQWTVERGSMSQLVELEIRGCEELKRTNGLEQLPALKELILTNMLEDFVADFRRRLIRDVIVTNKWEFEALQVSFVL</sequence>
<feature type="domain" description="Disease resistance R13L4/SHOC-2-like LRR" evidence="5">
    <location>
        <begin position="567"/>
        <end position="859"/>
    </location>
</feature>
<dbReference type="Gene3D" id="3.80.10.10">
    <property type="entry name" value="Ribonuclease Inhibitor"/>
    <property type="match status" value="2"/>
</dbReference>
<dbReference type="InterPro" id="IPR055414">
    <property type="entry name" value="LRR_R13L4/SHOC2-like"/>
</dbReference>
<name>A0A8J4R0Z5_9ROSI</name>
<dbReference type="InterPro" id="IPR058922">
    <property type="entry name" value="WHD_DRP"/>
</dbReference>
<protein>
    <recommendedName>
        <fullName evidence="8">NB-ARC domain-containing protein</fullName>
    </recommendedName>
</protein>
<proteinExistence type="predicted"/>
<dbReference type="Pfam" id="PF23559">
    <property type="entry name" value="WHD_DRP"/>
    <property type="match status" value="1"/>
</dbReference>
<dbReference type="Proteomes" id="UP000737018">
    <property type="component" value="Unassembled WGS sequence"/>
</dbReference>
<organism evidence="6 7">
    <name type="scientific">Castanea mollissima</name>
    <name type="common">Chinese chestnut</name>
    <dbReference type="NCBI Taxonomy" id="60419"/>
    <lineage>
        <taxon>Eukaryota</taxon>
        <taxon>Viridiplantae</taxon>
        <taxon>Streptophyta</taxon>
        <taxon>Embryophyta</taxon>
        <taxon>Tracheophyta</taxon>
        <taxon>Spermatophyta</taxon>
        <taxon>Magnoliopsida</taxon>
        <taxon>eudicotyledons</taxon>
        <taxon>Gunneridae</taxon>
        <taxon>Pentapetalae</taxon>
        <taxon>rosids</taxon>
        <taxon>fabids</taxon>
        <taxon>Fagales</taxon>
        <taxon>Fagaceae</taxon>
        <taxon>Castanea</taxon>
    </lineage>
</organism>
<evidence type="ECO:0000256" key="1">
    <source>
        <dbReference type="ARBA" id="ARBA00022737"/>
    </source>
</evidence>
<comment type="caution">
    <text evidence="6">The sequence shown here is derived from an EMBL/GenBank/DDBJ whole genome shotgun (WGS) entry which is preliminary data.</text>
</comment>
<dbReference type="Pfam" id="PF23598">
    <property type="entry name" value="LRR_14"/>
    <property type="match status" value="1"/>
</dbReference>
<dbReference type="Pfam" id="PF00931">
    <property type="entry name" value="NB-ARC"/>
    <property type="match status" value="1"/>
</dbReference>
<gene>
    <name evidence="6" type="ORF">CMV_012584</name>
</gene>
<evidence type="ECO:0000256" key="2">
    <source>
        <dbReference type="ARBA" id="ARBA00022821"/>
    </source>
</evidence>
<dbReference type="PANTHER" id="PTHR23155">
    <property type="entry name" value="DISEASE RESISTANCE PROTEIN RP"/>
    <property type="match status" value="1"/>
</dbReference>
<keyword evidence="7" id="KW-1185">Reference proteome</keyword>
<dbReference type="SUPFAM" id="SSF52058">
    <property type="entry name" value="L domain-like"/>
    <property type="match status" value="1"/>
</dbReference>
<accession>A0A8J4R0Z5</accession>
<dbReference type="Gene3D" id="1.10.8.430">
    <property type="entry name" value="Helical domain of apoptotic protease-activating factors"/>
    <property type="match status" value="1"/>
</dbReference>
<dbReference type="Gene3D" id="3.40.50.300">
    <property type="entry name" value="P-loop containing nucleotide triphosphate hydrolases"/>
    <property type="match status" value="1"/>
</dbReference>
<evidence type="ECO:0000313" key="6">
    <source>
        <dbReference type="EMBL" id="KAF3962970.1"/>
    </source>
</evidence>
<dbReference type="AlphaFoldDB" id="A0A8J4R0Z5"/>
<dbReference type="SUPFAM" id="SSF52540">
    <property type="entry name" value="P-loop containing nucleoside triphosphate hydrolases"/>
    <property type="match status" value="1"/>
</dbReference>
<evidence type="ECO:0000259" key="3">
    <source>
        <dbReference type="Pfam" id="PF00931"/>
    </source>
</evidence>
<evidence type="ECO:0000259" key="5">
    <source>
        <dbReference type="Pfam" id="PF23598"/>
    </source>
</evidence>
<evidence type="ECO:0000313" key="7">
    <source>
        <dbReference type="Proteomes" id="UP000737018"/>
    </source>
</evidence>
<evidence type="ECO:0008006" key="8">
    <source>
        <dbReference type="Google" id="ProtNLM"/>
    </source>
</evidence>
<evidence type="ECO:0000259" key="4">
    <source>
        <dbReference type="Pfam" id="PF23559"/>
    </source>
</evidence>
<dbReference type="InterPro" id="IPR002182">
    <property type="entry name" value="NB-ARC"/>
</dbReference>
<keyword evidence="1" id="KW-0677">Repeat</keyword>
<dbReference type="InterPro" id="IPR027417">
    <property type="entry name" value="P-loop_NTPase"/>
</dbReference>
<feature type="domain" description="Disease resistance protein winged helix" evidence="4">
    <location>
        <begin position="413"/>
        <end position="485"/>
    </location>
</feature>
<dbReference type="InterPro" id="IPR032675">
    <property type="entry name" value="LRR_dom_sf"/>
</dbReference>